<gene>
    <name evidence="12" type="ORF">PACTADRAFT_74808</name>
</gene>
<dbReference type="InterPro" id="IPR013233">
    <property type="entry name" value="PIG-X/PBN1"/>
</dbReference>
<accession>A0A1E4TZU7</accession>
<name>A0A1E4TZU7_PACTA</name>
<evidence type="ECO:0000256" key="9">
    <source>
        <dbReference type="ARBA" id="ARBA00023136"/>
    </source>
</evidence>
<dbReference type="AlphaFoldDB" id="A0A1E4TZU7"/>
<evidence type="ECO:0000256" key="2">
    <source>
        <dbReference type="ARBA" id="ARBA00004687"/>
    </source>
</evidence>
<evidence type="ECO:0000313" key="13">
    <source>
        <dbReference type="Proteomes" id="UP000094236"/>
    </source>
</evidence>
<dbReference type="PANTHER" id="PTHR28533">
    <property type="entry name" value="PROTEIN PBN1"/>
    <property type="match status" value="1"/>
</dbReference>
<dbReference type="OrthoDB" id="5546453at2759"/>
<evidence type="ECO:0000256" key="1">
    <source>
        <dbReference type="ARBA" id="ARBA00004643"/>
    </source>
</evidence>
<dbReference type="GO" id="GO:0006506">
    <property type="term" value="P:GPI anchor biosynthetic process"/>
    <property type="evidence" value="ECO:0007669"/>
    <property type="project" value="UniProtKB-UniPathway"/>
</dbReference>
<proteinExistence type="inferred from homology"/>
<evidence type="ECO:0000313" key="12">
    <source>
        <dbReference type="EMBL" id="ODV97270.1"/>
    </source>
</evidence>
<keyword evidence="5 11" id="KW-0337">GPI-anchor biosynthesis</keyword>
<keyword evidence="6 11" id="KW-0812">Transmembrane</keyword>
<evidence type="ECO:0000256" key="10">
    <source>
        <dbReference type="ARBA" id="ARBA00023180"/>
    </source>
</evidence>
<dbReference type="PANTHER" id="PTHR28533:SF1">
    <property type="entry name" value="PROTEIN PBN1"/>
    <property type="match status" value="1"/>
</dbReference>
<keyword evidence="10" id="KW-0325">Glycoprotein</keyword>
<evidence type="ECO:0000256" key="6">
    <source>
        <dbReference type="ARBA" id="ARBA00022692"/>
    </source>
</evidence>
<evidence type="ECO:0000256" key="4">
    <source>
        <dbReference type="ARBA" id="ARBA00020410"/>
    </source>
</evidence>
<comment type="pathway">
    <text evidence="2 11">Glycolipid biosynthesis; glycosylphosphatidylinositol-anchor biosynthesis.</text>
</comment>
<keyword evidence="13" id="KW-1185">Reference proteome</keyword>
<feature type="transmembrane region" description="Helical" evidence="11">
    <location>
        <begin position="543"/>
        <end position="562"/>
    </location>
</feature>
<evidence type="ECO:0000256" key="5">
    <source>
        <dbReference type="ARBA" id="ARBA00022502"/>
    </source>
</evidence>
<protein>
    <recommendedName>
        <fullName evidence="4 11">Protein PBN1</fullName>
    </recommendedName>
</protein>
<dbReference type="GO" id="GO:0000030">
    <property type="term" value="F:mannosyltransferase activity"/>
    <property type="evidence" value="ECO:0007669"/>
    <property type="project" value="TreeGrafter"/>
</dbReference>
<dbReference type="Pfam" id="PF08320">
    <property type="entry name" value="PIG-X"/>
    <property type="match status" value="1"/>
</dbReference>
<keyword evidence="8 11" id="KW-1133">Transmembrane helix</keyword>
<comment type="function">
    <text evidence="11">Required for proper folding and/or the stability of a subset of proteins in the endoplasmic reticulum. Component of glycosylphosphatidylinositol-mannosyltransferase 1 which transfers the first of the 4 mannoses in the GPI-anchor precursors during GPI-anchor biosynthesis. Probably acts by stabilizing the mannosyltransferase GPI14.</text>
</comment>
<dbReference type="STRING" id="669874.A0A1E4TZU7"/>
<comment type="subcellular location">
    <subcellularLocation>
        <location evidence="11">Endoplasmic reticulum membrane</location>
        <topology evidence="11">Single-pass membrane protein</topology>
    </subcellularLocation>
    <subcellularLocation>
        <location evidence="1">Endoplasmic reticulum membrane</location>
        <topology evidence="1">Single-pass type III membrane protein</topology>
    </subcellularLocation>
</comment>
<reference evidence="13" key="1">
    <citation type="submission" date="2016-05" db="EMBL/GenBank/DDBJ databases">
        <title>Comparative genomics of biotechnologically important yeasts.</title>
        <authorList>
            <consortium name="DOE Joint Genome Institute"/>
            <person name="Riley R."/>
            <person name="Haridas S."/>
            <person name="Wolfe K.H."/>
            <person name="Lopes M.R."/>
            <person name="Hittinger C.T."/>
            <person name="Goker M."/>
            <person name="Salamov A."/>
            <person name="Wisecaver J."/>
            <person name="Long T.M."/>
            <person name="Aerts A.L."/>
            <person name="Barry K."/>
            <person name="Choi C."/>
            <person name="Clum A."/>
            <person name="Coughlan A.Y."/>
            <person name="Deshpande S."/>
            <person name="Douglass A.P."/>
            <person name="Hanson S.J."/>
            <person name="Klenk H.-P."/>
            <person name="Labutti K."/>
            <person name="Lapidus A."/>
            <person name="Lindquist E."/>
            <person name="Lipzen A."/>
            <person name="Meier-Kolthoff J.P."/>
            <person name="Ohm R.A."/>
            <person name="Otillar R.P."/>
            <person name="Pangilinan J."/>
            <person name="Peng Y."/>
            <person name="Rokas A."/>
            <person name="Rosa C.A."/>
            <person name="Scheuner C."/>
            <person name="Sibirny A.A."/>
            <person name="Slot J.C."/>
            <person name="Stielow J.B."/>
            <person name="Sun H."/>
            <person name="Kurtzman C.P."/>
            <person name="Blackwell M."/>
            <person name="Grigoriev I.V."/>
            <person name="Jeffries T.W."/>
        </authorList>
    </citation>
    <scope>NUCLEOTIDE SEQUENCE [LARGE SCALE GENOMIC DNA]</scope>
    <source>
        <strain evidence="13">NRRL Y-2460</strain>
    </source>
</reference>
<dbReference type="GO" id="GO:1990529">
    <property type="term" value="C:glycosylphosphatidylinositol-mannosyltransferase I complex"/>
    <property type="evidence" value="ECO:0007669"/>
    <property type="project" value="TreeGrafter"/>
</dbReference>
<comment type="similarity">
    <text evidence="3 11">Belongs to the PIGX family.</text>
</comment>
<dbReference type="SMART" id="SM00780">
    <property type="entry name" value="PIG-X"/>
    <property type="match status" value="1"/>
</dbReference>
<dbReference type="GO" id="GO:0005789">
    <property type="term" value="C:endoplasmic reticulum membrane"/>
    <property type="evidence" value="ECO:0007669"/>
    <property type="project" value="UniProtKB-SubCell"/>
</dbReference>
<dbReference type="EMBL" id="KV454012">
    <property type="protein sequence ID" value="ODV97270.1"/>
    <property type="molecule type" value="Genomic_DNA"/>
</dbReference>
<keyword evidence="9 11" id="KW-0472">Membrane</keyword>
<organism evidence="12 13">
    <name type="scientific">Pachysolen tannophilus NRRL Y-2460</name>
    <dbReference type="NCBI Taxonomy" id="669874"/>
    <lineage>
        <taxon>Eukaryota</taxon>
        <taxon>Fungi</taxon>
        <taxon>Dikarya</taxon>
        <taxon>Ascomycota</taxon>
        <taxon>Saccharomycotina</taxon>
        <taxon>Pichiomycetes</taxon>
        <taxon>Pachysolenaceae</taxon>
        <taxon>Pachysolen</taxon>
    </lineage>
</organism>
<evidence type="ECO:0000256" key="7">
    <source>
        <dbReference type="ARBA" id="ARBA00022824"/>
    </source>
</evidence>
<sequence length="567" mass="65330">MSTNIVQRTTIIIPKSSELQFHEKVKIDKAYSITLPSTIVPFKRQDRFTIPIARILKDVSYESHLLKILKDCYSFRLQFSKLEDYDSSIFGDVASPGLSVNFIPQIADDSAGVYETNFNKTITAINQELKKLLYADINDESVLFNEFIVTPTALKYFEPTNEISYSLKKSIEDILEKSISTDFQYLEISYDSINNSDKFMVQFYWADVMASEDLIFTKKQDYKTEVGIFTIEEKLTNVDNTGLAGVRFVLDNSDDIVPMKTSFQFTPRHRTLLDISYKNEFIKPIGLHPKYKLSLHNEKSETPLQPPLLIQPANLIPEQADSTEYCDLVNNLDVCKLYLSWNLPKDFFMDKYQLKDDRMKETGLNLIGLYGETNLELPNYLIKKWGSEALFELNISQAHLPSSSSSSVPTFEIPLHSRYSKPMQNITSFETKIPYPNLFWACDLTIPIETFTSLGAAFIKEHGDETSIILSKNPYSRIISNFEQELQVLQKSPFHHKFLGFESYFDDNTVFYHIQPQLDINSDTNNQKLTFDLTIPVADLNDFNNVHIITLLVVMFSGFYILKKLFH</sequence>
<evidence type="ECO:0000256" key="11">
    <source>
        <dbReference type="RuleBase" id="RU366056"/>
    </source>
</evidence>
<dbReference type="Proteomes" id="UP000094236">
    <property type="component" value="Unassembled WGS sequence"/>
</dbReference>
<keyword evidence="7 11" id="KW-0256">Endoplasmic reticulum</keyword>
<dbReference type="UniPathway" id="UPA00196"/>
<dbReference type="InterPro" id="IPR042322">
    <property type="entry name" value="Pbn1"/>
</dbReference>
<evidence type="ECO:0000256" key="3">
    <source>
        <dbReference type="ARBA" id="ARBA00010345"/>
    </source>
</evidence>
<evidence type="ECO:0000256" key="8">
    <source>
        <dbReference type="ARBA" id="ARBA00022989"/>
    </source>
</evidence>